<dbReference type="PANTHER" id="PTHR13504:SF40">
    <property type="entry name" value="FIDO DOMAIN-CONTAINING PROTEIN"/>
    <property type="match status" value="1"/>
</dbReference>
<evidence type="ECO:0000256" key="2">
    <source>
        <dbReference type="PIRSR" id="PIRSR640198-2"/>
    </source>
</evidence>
<feature type="active site" evidence="1">
    <location>
        <position position="202"/>
    </location>
</feature>
<proteinExistence type="predicted"/>
<protein>
    <submittedName>
        <fullName evidence="5">Fic family protein</fullName>
    </submittedName>
    <submittedName>
        <fullName evidence="6">Putative regulatory protein</fullName>
    </submittedName>
</protein>
<dbReference type="EMBL" id="LK933238">
    <property type="protein sequence ID" value="CDT53109.1"/>
    <property type="molecule type" value="Genomic_DNA"/>
</dbReference>
<evidence type="ECO:0000313" key="6">
    <source>
        <dbReference type="EMBL" id="CDT53109.1"/>
    </source>
</evidence>
<feature type="binding site" evidence="2">
    <location>
        <position position="253"/>
    </location>
    <ligand>
        <name>ATP</name>
        <dbReference type="ChEBI" id="CHEBI:30616"/>
    </ligand>
</feature>
<dbReference type="InterPro" id="IPR040198">
    <property type="entry name" value="Fido_containing"/>
</dbReference>
<dbReference type="PROSITE" id="PS51459">
    <property type="entry name" value="FIDO"/>
    <property type="match status" value="1"/>
</dbReference>
<dbReference type="Gene3D" id="1.10.3290.10">
    <property type="entry name" value="Fido-like domain"/>
    <property type="match status" value="1"/>
</dbReference>
<accession>A0A069AZ73</accession>
<dbReference type="EMBL" id="LK932351">
    <property type="protein sequence ID" value="CDS83728.1"/>
    <property type="molecule type" value="Genomic_DNA"/>
</dbReference>
<feature type="binding site" evidence="2">
    <location>
        <begin position="152"/>
        <end position="161"/>
    </location>
    <ligand>
        <name>ATP</name>
        <dbReference type="ChEBI" id="CHEBI:30616"/>
    </ligand>
</feature>
<dbReference type="GO" id="GO:0005524">
    <property type="term" value="F:ATP binding"/>
    <property type="evidence" value="ECO:0007669"/>
    <property type="project" value="UniProtKB-KW"/>
</dbReference>
<feature type="binding site" evidence="2">
    <location>
        <begin position="244"/>
        <end position="245"/>
    </location>
    <ligand>
        <name>ATP</name>
        <dbReference type="ChEBI" id="CHEBI:30616"/>
    </ligand>
</feature>
<dbReference type="AlphaFoldDB" id="A0A069AZ73"/>
<dbReference type="InterPro" id="IPR036597">
    <property type="entry name" value="Fido-like_dom_sf"/>
</dbReference>
<name>A0A069AZ73_CLODI</name>
<evidence type="ECO:0000313" key="5">
    <source>
        <dbReference type="EMBL" id="CDS83728.1"/>
    </source>
</evidence>
<feature type="domain" description="Fido" evidence="3">
    <location>
        <begin position="121"/>
        <end position="267"/>
    </location>
</feature>
<gene>
    <name evidence="6" type="ORF">BN1095_550002</name>
    <name evidence="4" type="ORF">BN1096_190028</name>
    <name evidence="5" type="ORF">BN1097_170028</name>
</gene>
<dbReference type="InterPro" id="IPR003812">
    <property type="entry name" value="Fido"/>
</dbReference>
<evidence type="ECO:0000256" key="1">
    <source>
        <dbReference type="PIRSR" id="PIRSR640198-1"/>
    </source>
</evidence>
<reference evidence="6" key="1">
    <citation type="submission" date="2014-07" db="EMBL/GenBank/DDBJ databases">
        <authorList>
            <person name="Monot Marc"/>
        </authorList>
    </citation>
    <scope>NUCLEOTIDE SEQUENCE</scope>
    <source>
        <strain evidence="6">7032989</strain>
        <strain evidence="5">7032994</strain>
    </source>
</reference>
<dbReference type="PANTHER" id="PTHR13504">
    <property type="entry name" value="FIDO DOMAIN-CONTAINING PROTEIN DDB_G0283145"/>
    <property type="match status" value="1"/>
</dbReference>
<sequence>MVIKLTIEEYKNKYFTGNKIVLSINSFDNKELYYHETENILNLINEIDKLTSSKIFKTIEDKNDLALESYYSSVIEGAFSTRKIAKSIIRGKMKPSNKSEYMIYNNHRALEYGLDNLDKLYSHKFIYDLHHILGENCLDSEEYEYRTEKVYVCDSKGEIIHTGLEPLKIYDFMSKLIDFMKNSKVSNLIKSAIIHFYFVYVHPFSDGNGRTSRALSYLYLIDKGYDTFKEFSISYMISKNRTKYYKAILDVENKGNNLTVFIEFMLKSIIQSINEMRNMHDRKSLESILKEELFENDITLSATEEHILKYICNKDNYSMTLENYIKKNKSRYLKAGIKEIELVDQLMEVFNNLEGIEILSKEKNIYKVNDKYLKMLDID</sequence>
<dbReference type="Pfam" id="PF02661">
    <property type="entry name" value="Fic"/>
    <property type="match status" value="1"/>
</dbReference>
<dbReference type="RefSeq" id="WP_021366126.1">
    <property type="nucleotide sequence ID" value="NZ_BBYB01000040.1"/>
</dbReference>
<dbReference type="SUPFAM" id="SSF140931">
    <property type="entry name" value="Fic-like"/>
    <property type="match status" value="1"/>
</dbReference>
<dbReference type="EMBL" id="LK932468">
    <property type="protein sequence ID" value="CDS83635.1"/>
    <property type="molecule type" value="Genomic_DNA"/>
</dbReference>
<keyword evidence="2" id="KW-0547">Nucleotide-binding</keyword>
<evidence type="ECO:0000259" key="3">
    <source>
        <dbReference type="PROSITE" id="PS51459"/>
    </source>
</evidence>
<feature type="binding site" evidence="2">
    <location>
        <begin position="206"/>
        <end position="213"/>
    </location>
    <ligand>
        <name>ATP</name>
        <dbReference type="ChEBI" id="CHEBI:30616"/>
    </ligand>
</feature>
<organism evidence="6">
    <name type="scientific">Clostridioides difficile</name>
    <name type="common">Peptoclostridium difficile</name>
    <dbReference type="NCBI Taxonomy" id="1496"/>
    <lineage>
        <taxon>Bacteria</taxon>
        <taxon>Bacillati</taxon>
        <taxon>Bacillota</taxon>
        <taxon>Clostridia</taxon>
        <taxon>Peptostreptococcales</taxon>
        <taxon>Peptostreptococcaceae</taxon>
        <taxon>Clostridioides</taxon>
    </lineage>
</organism>
<keyword evidence="2" id="KW-0067">ATP-binding</keyword>
<evidence type="ECO:0000313" key="4">
    <source>
        <dbReference type="EMBL" id="CDS83635.1"/>
    </source>
</evidence>